<protein>
    <submittedName>
        <fullName evidence="1">Uncharacterized protein</fullName>
    </submittedName>
</protein>
<name>A0AAV4SWY8_CAEEX</name>
<accession>A0AAV4SWY8</accession>
<dbReference type="EMBL" id="BPLR01010283">
    <property type="protein sequence ID" value="GIY38290.1"/>
    <property type="molecule type" value="Genomic_DNA"/>
</dbReference>
<comment type="caution">
    <text evidence="1">The sequence shown here is derived from an EMBL/GenBank/DDBJ whole genome shotgun (WGS) entry which is preliminary data.</text>
</comment>
<gene>
    <name evidence="1" type="ORF">CEXT_532481</name>
</gene>
<keyword evidence="2" id="KW-1185">Reference proteome</keyword>
<evidence type="ECO:0000313" key="1">
    <source>
        <dbReference type="EMBL" id="GIY38290.1"/>
    </source>
</evidence>
<dbReference type="AlphaFoldDB" id="A0AAV4SWY8"/>
<organism evidence="1 2">
    <name type="scientific">Caerostris extrusa</name>
    <name type="common">Bark spider</name>
    <name type="synonym">Caerostris bankana</name>
    <dbReference type="NCBI Taxonomy" id="172846"/>
    <lineage>
        <taxon>Eukaryota</taxon>
        <taxon>Metazoa</taxon>
        <taxon>Ecdysozoa</taxon>
        <taxon>Arthropoda</taxon>
        <taxon>Chelicerata</taxon>
        <taxon>Arachnida</taxon>
        <taxon>Araneae</taxon>
        <taxon>Araneomorphae</taxon>
        <taxon>Entelegynae</taxon>
        <taxon>Araneoidea</taxon>
        <taxon>Araneidae</taxon>
        <taxon>Caerostris</taxon>
    </lineage>
</organism>
<proteinExistence type="predicted"/>
<reference evidence="1 2" key="1">
    <citation type="submission" date="2021-06" db="EMBL/GenBank/DDBJ databases">
        <title>Caerostris extrusa draft genome.</title>
        <authorList>
            <person name="Kono N."/>
            <person name="Arakawa K."/>
        </authorList>
    </citation>
    <scope>NUCLEOTIDE SEQUENCE [LARGE SCALE GENOMIC DNA]</scope>
</reference>
<evidence type="ECO:0000313" key="2">
    <source>
        <dbReference type="Proteomes" id="UP001054945"/>
    </source>
</evidence>
<sequence>MNTNSDGVFQRDRFARQQSSCNTSLANMQLFNFGKAHKKCKRNWCVVKRSVGTHEVTYYFVNISEMITWRYIIKELIYVGVETMPHTVRAYL</sequence>
<dbReference type="Proteomes" id="UP001054945">
    <property type="component" value="Unassembled WGS sequence"/>
</dbReference>